<dbReference type="Proteomes" id="UP000028837">
    <property type="component" value="Unassembled WGS sequence"/>
</dbReference>
<gene>
    <name evidence="2" type="ORF">TGDOM2_399860</name>
</gene>
<sequence length="317" mass="35197">MYLRTISSVVSLSPLPRLFLGLLGRHKQVVSLNRVEFHQHGFPLRKFVDHLPRVSPKDSKRGNHRVGREHSAGEESAEVFQDASVPHNAVHADLHARADSDSSDDRVPPHDDVVPDSQRHMQRLALGPVHAGVNEDVLLEVHISAESERREFSTQNHSLRDDGASSQRDVLRAEQQGVPPYAIPRRRRDEVASRVDHRRLQRSGEEAGEGRVRLRWRRYNFDSPALHARSPPLSLLPQAISLAPSFQTASPSVSLLPQLLSLPSHFQTASPSVSLLPQLLSLPSRFQTASPSVSLLPQLLSLPSHFQTASPSVSLLP</sequence>
<proteinExistence type="predicted"/>
<evidence type="ECO:0000313" key="2">
    <source>
        <dbReference type="EMBL" id="KFG37522.1"/>
    </source>
</evidence>
<dbReference type="EMBL" id="AHZU02001005">
    <property type="protein sequence ID" value="KFG37522.1"/>
    <property type="molecule type" value="Genomic_DNA"/>
</dbReference>
<feature type="non-terminal residue" evidence="2">
    <location>
        <position position="317"/>
    </location>
</feature>
<evidence type="ECO:0000256" key="1">
    <source>
        <dbReference type="SAM" id="MobiDB-lite"/>
    </source>
</evidence>
<feature type="compositionally biased region" description="Basic and acidic residues" evidence="1">
    <location>
        <begin position="147"/>
        <end position="163"/>
    </location>
</feature>
<dbReference type="VEuPathDB" id="ToxoDB:TGDOM2_399860"/>
<accession>A0A086JZF4</accession>
<organism evidence="2 3">
    <name type="scientific">Toxoplasma gondii GAB2-2007-GAL-DOM2</name>
    <dbReference type="NCBI Taxonomy" id="1130820"/>
    <lineage>
        <taxon>Eukaryota</taxon>
        <taxon>Sar</taxon>
        <taxon>Alveolata</taxon>
        <taxon>Apicomplexa</taxon>
        <taxon>Conoidasida</taxon>
        <taxon>Coccidia</taxon>
        <taxon>Eucoccidiorida</taxon>
        <taxon>Eimeriorina</taxon>
        <taxon>Sarcocystidae</taxon>
        <taxon>Toxoplasma</taxon>
    </lineage>
</organism>
<dbReference type="AlphaFoldDB" id="A0A086JZF4"/>
<comment type="caution">
    <text evidence="2">The sequence shown here is derived from an EMBL/GenBank/DDBJ whole genome shotgun (WGS) entry which is preliminary data.</text>
</comment>
<protein>
    <submittedName>
        <fullName evidence="2">Uncharacterized protein</fullName>
    </submittedName>
</protein>
<feature type="region of interest" description="Disordered" evidence="1">
    <location>
        <begin position="53"/>
        <end position="79"/>
    </location>
</feature>
<feature type="region of interest" description="Disordered" evidence="1">
    <location>
        <begin position="96"/>
        <end position="115"/>
    </location>
</feature>
<reference evidence="2 3" key="1">
    <citation type="submission" date="2014-02" db="EMBL/GenBank/DDBJ databases">
        <authorList>
            <person name="Sibley D."/>
            <person name="Venepally P."/>
            <person name="Karamycheva S."/>
            <person name="Hadjithomas M."/>
            <person name="Khan A."/>
            <person name="Brunk B."/>
            <person name="Roos D."/>
            <person name="Caler E."/>
            <person name="Lorenzi H."/>
        </authorList>
    </citation>
    <scope>NUCLEOTIDE SEQUENCE [LARGE SCALE GENOMIC DNA]</scope>
    <source>
        <strain evidence="2 3">GAB2-2007-GAL-DOM2</strain>
    </source>
</reference>
<feature type="region of interest" description="Disordered" evidence="1">
    <location>
        <begin position="147"/>
        <end position="207"/>
    </location>
</feature>
<feature type="compositionally biased region" description="Basic and acidic residues" evidence="1">
    <location>
        <begin position="53"/>
        <end position="73"/>
    </location>
</feature>
<evidence type="ECO:0000313" key="3">
    <source>
        <dbReference type="Proteomes" id="UP000028837"/>
    </source>
</evidence>
<name>A0A086JZF4_TOXGO</name>